<evidence type="ECO:0000313" key="2">
    <source>
        <dbReference type="EMBL" id="NBA12175.1"/>
    </source>
</evidence>
<organism evidence="2 3">
    <name type="scientific">Weissella confusa</name>
    <name type="common">Lactobacillus confusus</name>
    <dbReference type="NCBI Taxonomy" id="1583"/>
    <lineage>
        <taxon>Bacteria</taxon>
        <taxon>Bacillati</taxon>
        <taxon>Bacillota</taxon>
        <taxon>Bacilli</taxon>
        <taxon>Lactobacillales</taxon>
        <taxon>Lactobacillaceae</taxon>
        <taxon>Weissella</taxon>
    </lineage>
</organism>
<evidence type="ECO:0000256" key="1">
    <source>
        <dbReference type="SAM" id="Phobius"/>
    </source>
</evidence>
<evidence type="ECO:0000313" key="3">
    <source>
        <dbReference type="Proteomes" id="UP000719917"/>
    </source>
</evidence>
<gene>
    <name evidence="2" type="ORF">GTU77_08115</name>
</gene>
<dbReference type="AlphaFoldDB" id="A0AAJ2YYB0"/>
<name>A0AAJ2YYB0_WEICO</name>
<dbReference type="RefSeq" id="WP_161691318.1">
    <property type="nucleotide sequence ID" value="NZ_JAAAMQ010000020.1"/>
</dbReference>
<accession>A0AAJ2YYB0</accession>
<proteinExistence type="predicted"/>
<dbReference type="EMBL" id="JAAAMQ010000020">
    <property type="protein sequence ID" value="NBA12175.1"/>
    <property type="molecule type" value="Genomic_DNA"/>
</dbReference>
<keyword evidence="1" id="KW-0472">Membrane</keyword>
<reference evidence="2" key="1">
    <citation type="submission" date="2020-01" db="EMBL/GenBank/DDBJ databases">
        <title>First Reported Case and Whole Genome of Weissella confusa in an Equid.</title>
        <authorList>
            <person name="Little S.V."/>
            <person name="Lawhon S.D."/>
        </authorList>
    </citation>
    <scope>NUCLEOTIDE SEQUENCE</scope>
    <source>
        <strain evidence="2">718955</strain>
    </source>
</reference>
<keyword evidence="1" id="KW-0812">Transmembrane</keyword>
<protein>
    <submittedName>
        <fullName evidence="2">Uncharacterized protein</fullName>
    </submittedName>
</protein>
<dbReference type="Proteomes" id="UP000719917">
    <property type="component" value="Unassembled WGS sequence"/>
</dbReference>
<sequence length="185" mass="21342">MIKVKIQIITICVALFTPFVAAACAYYFSVSRKHKLENEEAAYKNFYAPLMGILTHYQISNIWYGMAVGGFKKAEFQTSGKIKADNRLQNLIRKNIVYVPKTIGTSIHHFLMSSDDFFYREEKGYEKYEHNAILASNAFDLIITESLKEASRLSKKLGYPDIAVELLHEFQKSFVNHPDNRHKLH</sequence>
<dbReference type="PROSITE" id="PS51257">
    <property type="entry name" value="PROKAR_LIPOPROTEIN"/>
    <property type="match status" value="1"/>
</dbReference>
<keyword evidence="1" id="KW-1133">Transmembrane helix</keyword>
<feature type="transmembrane region" description="Helical" evidence="1">
    <location>
        <begin position="6"/>
        <end position="28"/>
    </location>
</feature>
<comment type="caution">
    <text evidence="2">The sequence shown here is derived from an EMBL/GenBank/DDBJ whole genome shotgun (WGS) entry which is preliminary data.</text>
</comment>